<dbReference type="Gene3D" id="3.30.930.10">
    <property type="entry name" value="Bira Bifunctional Protein, Domain 2"/>
    <property type="match status" value="1"/>
</dbReference>
<dbReference type="Gene3D" id="2.40.50.140">
    <property type="entry name" value="Nucleic acid-binding proteins"/>
    <property type="match status" value="1"/>
</dbReference>
<evidence type="ECO:0000259" key="9">
    <source>
        <dbReference type="PROSITE" id="PS50862"/>
    </source>
</evidence>
<keyword evidence="5 7" id="KW-0648">Protein biosynthesis</keyword>
<dbReference type="InterPro" id="IPR012340">
    <property type="entry name" value="NA-bd_OB-fold"/>
</dbReference>
<accession>M7N0Q1</accession>
<comment type="similarity">
    <text evidence="1 7">Belongs to the class-II aminoacyl-tRNA synthetase family.</text>
</comment>
<proteinExistence type="inferred from homology"/>
<dbReference type="AlphaFoldDB" id="M7N0Q1"/>
<gene>
    <name evidence="7 10" type="primary">asnS</name>
    <name evidence="10" type="ORF">ADICEAN_04099</name>
</gene>
<sequence>MEGTIASKRIEIRDLLQGQHTGAQVTAMGWVRNKRESKNVFFFTLNDGSCLQALQVVADPAQTPEEVLRKISVGAALAVSGQLVASQGKGQSVELQATDIRILGEADPEKYPLQPKKHSLEFLREIAHLRMRTNTFGAIFRIRHHLQFAIHQFFNERGFFNLHTPIITASDAEGAGEMFQVTTLDLKNPPRTPEGEIDYKQDFFERSTNLTVSGQLEGELGALALGKIYTFGPTFRAENSNTSRHLAEFWMIEPEMAFYELEDNMDLAEDMLKYVIRYALEHCAEDLEFLAQRAEEEEKQKPQQERSEMGLLQRLQFVLEHPFERLSYTEAIEILRNSQHNRKKKFQYLIEAWGTDLQSEHERYLVEKHFKKPVILYNYPAAIKSFYMRLNEDGKTVGAMDILFPGIGEIVGGSQREERYQELKERAKSMGIEEEAIAWYLETRQFGTVPHSGFGLGFERLMLFVTGMTNIRDVIAFPRFPGSAEF</sequence>
<dbReference type="Pfam" id="PF00152">
    <property type="entry name" value="tRNA-synt_2"/>
    <property type="match status" value="1"/>
</dbReference>
<dbReference type="SUPFAM" id="SSF55681">
    <property type="entry name" value="Class II aaRS and biotin synthetases"/>
    <property type="match status" value="1"/>
</dbReference>
<dbReference type="HAMAP" id="MF_00534">
    <property type="entry name" value="Asn_tRNA_synth"/>
    <property type="match status" value="1"/>
</dbReference>
<comment type="subcellular location">
    <subcellularLocation>
        <location evidence="7">Cytoplasm</location>
    </subcellularLocation>
</comment>
<dbReference type="Pfam" id="PF01336">
    <property type="entry name" value="tRNA_anti-codon"/>
    <property type="match status" value="1"/>
</dbReference>
<dbReference type="GO" id="GO:0003676">
    <property type="term" value="F:nucleic acid binding"/>
    <property type="evidence" value="ECO:0007669"/>
    <property type="project" value="InterPro"/>
</dbReference>
<dbReference type="GO" id="GO:0004816">
    <property type="term" value="F:asparagine-tRNA ligase activity"/>
    <property type="evidence" value="ECO:0007669"/>
    <property type="project" value="UniProtKB-UniRule"/>
</dbReference>
<keyword evidence="8" id="KW-0175">Coiled coil</keyword>
<dbReference type="PANTHER" id="PTHR22594:SF34">
    <property type="entry name" value="ASPARAGINE--TRNA LIGASE, MITOCHONDRIAL-RELATED"/>
    <property type="match status" value="1"/>
</dbReference>
<name>M7N0Q1_9BACT</name>
<dbReference type="PRINTS" id="PR01042">
    <property type="entry name" value="TRNASYNTHASP"/>
</dbReference>
<evidence type="ECO:0000256" key="2">
    <source>
        <dbReference type="ARBA" id="ARBA00022598"/>
    </source>
</evidence>
<organism evidence="10 11">
    <name type="scientific">Cesiribacter andamanensis AMV16</name>
    <dbReference type="NCBI Taxonomy" id="1279009"/>
    <lineage>
        <taxon>Bacteria</taxon>
        <taxon>Pseudomonadati</taxon>
        <taxon>Bacteroidota</taxon>
        <taxon>Cytophagia</taxon>
        <taxon>Cytophagales</taxon>
        <taxon>Cesiribacteraceae</taxon>
        <taxon>Cesiribacter</taxon>
    </lineage>
</organism>
<dbReference type="FunFam" id="3.30.930.10:FF:000016">
    <property type="entry name" value="Asparagine--tRNA ligase"/>
    <property type="match status" value="1"/>
</dbReference>
<dbReference type="NCBIfam" id="TIGR00457">
    <property type="entry name" value="asnS"/>
    <property type="match status" value="1"/>
</dbReference>
<dbReference type="EMBL" id="AODQ01000189">
    <property type="protein sequence ID" value="EMR00776.1"/>
    <property type="molecule type" value="Genomic_DNA"/>
</dbReference>
<dbReference type="GO" id="GO:0005737">
    <property type="term" value="C:cytoplasm"/>
    <property type="evidence" value="ECO:0007669"/>
    <property type="project" value="UniProtKB-SubCell"/>
</dbReference>
<evidence type="ECO:0000313" key="11">
    <source>
        <dbReference type="Proteomes" id="UP000011910"/>
    </source>
</evidence>
<keyword evidence="6 7" id="KW-0030">Aminoacyl-tRNA synthetase</keyword>
<dbReference type="InterPro" id="IPR045864">
    <property type="entry name" value="aa-tRNA-synth_II/BPL/LPL"/>
</dbReference>
<keyword evidence="2 7" id="KW-0436">Ligase</keyword>
<feature type="coiled-coil region" evidence="8">
    <location>
        <begin position="280"/>
        <end position="307"/>
    </location>
</feature>
<keyword evidence="7" id="KW-0963">Cytoplasm</keyword>
<dbReference type="STRING" id="1279009.ADICEAN_04099"/>
<keyword evidence="11" id="KW-1185">Reference proteome</keyword>
<dbReference type="RefSeq" id="WP_009197474.1">
    <property type="nucleotide sequence ID" value="NZ_AODQ01000189.1"/>
</dbReference>
<dbReference type="GO" id="GO:0006421">
    <property type="term" value="P:asparaginyl-tRNA aminoacylation"/>
    <property type="evidence" value="ECO:0007669"/>
    <property type="project" value="UniProtKB-UniRule"/>
</dbReference>
<dbReference type="SUPFAM" id="SSF50249">
    <property type="entry name" value="Nucleic acid-binding proteins"/>
    <property type="match status" value="1"/>
</dbReference>
<evidence type="ECO:0000256" key="1">
    <source>
        <dbReference type="ARBA" id="ARBA00008226"/>
    </source>
</evidence>
<dbReference type="NCBIfam" id="NF003037">
    <property type="entry name" value="PRK03932.1"/>
    <property type="match status" value="1"/>
</dbReference>
<keyword evidence="3 7" id="KW-0547">Nucleotide-binding</keyword>
<comment type="catalytic activity">
    <reaction evidence="7">
        <text>tRNA(Asn) + L-asparagine + ATP = L-asparaginyl-tRNA(Asn) + AMP + diphosphate + H(+)</text>
        <dbReference type="Rhea" id="RHEA:11180"/>
        <dbReference type="Rhea" id="RHEA-COMP:9659"/>
        <dbReference type="Rhea" id="RHEA-COMP:9674"/>
        <dbReference type="ChEBI" id="CHEBI:15378"/>
        <dbReference type="ChEBI" id="CHEBI:30616"/>
        <dbReference type="ChEBI" id="CHEBI:33019"/>
        <dbReference type="ChEBI" id="CHEBI:58048"/>
        <dbReference type="ChEBI" id="CHEBI:78442"/>
        <dbReference type="ChEBI" id="CHEBI:78515"/>
        <dbReference type="ChEBI" id="CHEBI:456215"/>
        <dbReference type="EC" id="6.1.1.22"/>
    </reaction>
</comment>
<comment type="caution">
    <text evidence="10">The sequence shown here is derived from an EMBL/GenBank/DDBJ whole genome shotgun (WGS) entry which is preliminary data.</text>
</comment>
<dbReference type="EC" id="6.1.1.22" evidence="7"/>
<evidence type="ECO:0000256" key="7">
    <source>
        <dbReference type="HAMAP-Rule" id="MF_00534"/>
    </source>
</evidence>
<comment type="subunit">
    <text evidence="7">Homodimer.</text>
</comment>
<keyword evidence="4 7" id="KW-0067">ATP-binding</keyword>
<protein>
    <recommendedName>
        <fullName evidence="7">Asparagine--tRNA ligase</fullName>
        <ecNumber evidence="7">6.1.1.22</ecNumber>
    </recommendedName>
    <alternativeName>
        <fullName evidence="7">Asparaginyl-tRNA synthetase</fullName>
        <shortName evidence="7">AsnRS</shortName>
    </alternativeName>
</protein>
<dbReference type="eggNOG" id="COG0017">
    <property type="taxonomic scope" value="Bacteria"/>
</dbReference>
<dbReference type="PANTHER" id="PTHR22594">
    <property type="entry name" value="ASPARTYL/LYSYL-TRNA SYNTHETASE"/>
    <property type="match status" value="1"/>
</dbReference>
<evidence type="ECO:0000256" key="3">
    <source>
        <dbReference type="ARBA" id="ARBA00022741"/>
    </source>
</evidence>
<evidence type="ECO:0000256" key="6">
    <source>
        <dbReference type="ARBA" id="ARBA00023146"/>
    </source>
</evidence>
<dbReference type="PATRIC" id="fig|1279009.4.peg.4130"/>
<dbReference type="Proteomes" id="UP000011910">
    <property type="component" value="Unassembled WGS sequence"/>
</dbReference>
<evidence type="ECO:0000256" key="5">
    <source>
        <dbReference type="ARBA" id="ARBA00022917"/>
    </source>
</evidence>
<dbReference type="InterPro" id="IPR002312">
    <property type="entry name" value="Asp/Asn-tRNA-synth_IIb"/>
</dbReference>
<evidence type="ECO:0000313" key="10">
    <source>
        <dbReference type="EMBL" id="EMR00776.1"/>
    </source>
</evidence>
<dbReference type="CDD" id="cd00776">
    <property type="entry name" value="AsxRS_core"/>
    <property type="match status" value="1"/>
</dbReference>
<dbReference type="InterPro" id="IPR004365">
    <property type="entry name" value="NA-bd_OB_tRNA"/>
</dbReference>
<evidence type="ECO:0000256" key="8">
    <source>
        <dbReference type="SAM" id="Coils"/>
    </source>
</evidence>
<dbReference type="GO" id="GO:0005524">
    <property type="term" value="F:ATP binding"/>
    <property type="evidence" value="ECO:0007669"/>
    <property type="project" value="UniProtKB-UniRule"/>
</dbReference>
<feature type="domain" description="Aminoacyl-transfer RNA synthetases class-II family profile" evidence="9">
    <location>
        <begin position="140"/>
        <end position="478"/>
    </location>
</feature>
<dbReference type="InterPro" id="IPR004364">
    <property type="entry name" value="Aa-tRNA-synt_II"/>
</dbReference>
<reference evidence="10 11" key="1">
    <citation type="journal article" date="2013" name="Genome Announc.">
        <title>Draft Genome Sequence of Cesiribacter andamanensis Strain AMV16T, Isolated from a Soil Sample from a Mud Volcano in the Andaman Islands, India.</title>
        <authorList>
            <person name="Shivaji S."/>
            <person name="Ara S."/>
            <person name="Begum Z."/>
            <person name="Srinivas T.N."/>
            <person name="Singh A."/>
            <person name="Kumar Pinnaka A."/>
        </authorList>
    </citation>
    <scope>NUCLEOTIDE SEQUENCE [LARGE SCALE GENOMIC DNA]</scope>
    <source>
        <strain evidence="10 11">AMV16</strain>
    </source>
</reference>
<dbReference type="InterPro" id="IPR004522">
    <property type="entry name" value="Asn-tRNA-ligase"/>
</dbReference>
<dbReference type="PROSITE" id="PS50862">
    <property type="entry name" value="AA_TRNA_LIGASE_II"/>
    <property type="match status" value="1"/>
</dbReference>
<evidence type="ECO:0000256" key="4">
    <source>
        <dbReference type="ARBA" id="ARBA00022840"/>
    </source>
</evidence>
<dbReference type="InterPro" id="IPR006195">
    <property type="entry name" value="aa-tRNA-synth_II"/>
</dbReference>
<dbReference type="CDD" id="cd04318">
    <property type="entry name" value="EcAsnRS_like_N"/>
    <property type="match status" value="1"/>
</dbReference>